<keyword evidence="3" id="KW-1185">Reference proteome</keyword>
<feature type="compositionally biased region" description="Basic and acidic residues" evidence="1">
    <location>
        <begin position="338"/>
        <end position="350"/>
    </location>
</feature>
<evidence type="ECO:0000313" key="3">
    <source>
        <dbReference type="Proteomes" id="UP000554054"/>
    </source>
</evidence>
<accession>A0A852VRC8</accession>
<dbReference type="SUPFAM" id="SSF52540">
    <property type="entry name" value="P-loop containing nucleoside triphosphate hydrolases"/>
    <property type="match status" value="1"/>
</dbReference>
<dbReference type="Proteomes" id="UP000554054">
    <property type="component" value="Unassembled WGS sequence"/>
</dbReference>
<comment type="caution">
    <text evidence="2">The sequence shown here is derived from an EMBL/GenBank/DDBJ whole genome shotgun (WGS) entry which is preliminary data.</text>
</comment>
<dbReference type="AlphaFoldDB" id="A0A852VRC8"/>
<dbReference type="EMBL" id="JACCAE010000001">
    <property type="protein sequence ID" value="NYF97990.1"/>
    <property type="molecule type" value="Genomic_DNA"/>
</dbReference>
<name>A0A852VRC8_9MICO</name>
<gene>
    <name evidence="2" type="ORF">BJY20_001382</name>
</gene>
<protein>
    <recommendedName>
        <fullName evidence="4">Sulfotransferase family protein</fullName>
    </recommendedName>
</protein>
<proteinExistence type="predicted"/>
<sequence>MAERVYLHIGAPKSGTTFLQTTVWSNKPLLQQAGVLLPGPTRRTHIAMAAWARTDSPSPAQHRGWTQLRSEIAAWPGNALVSCEWFTMVPDALIARLIEGLQPAEVHVVFTARSAARTLPAAWQERLKLGDSIDLADMLESMETADNERWNWATLDPSRVLPRWGKHVPHDRIHLVTLPPSGTPSSVLWTRFAQACEIPETELTQNKAFANESLTAEAARLMQLIGPQLLEEVGSDGYDKYRWIRNYLSHNLLAREAGHKIRLLPDELAALEVHTDGAIATLEAGGFDVVGDLADLRDTPDQSHAVRPSEVSDQALLALTSAVLPPVLGRLRAEYDRANRERSRANRAEESPDPSTLDTVRRRVRSGISSRLPVRARTWIRTAISRRTPTARS</sequence>
<evidence type="ECO:0000256" key="1">
    <source>
        <dbReference type="SAM" id="MobiDB-lite"/>
    </source>
</evidence>
<dbReference type="InterPro" id="IPR027417">
    <property type="entry name" value="P-loop_NTPase"/>
</dbReference>
<evidence type="ECO:0008006" key="4">
    <source>
        <dbReference type="Google" id="ProtNLM"/>
    </source>
</evidence>
<organism evidence="2 3">
    <name type="scientific">Janibacter cremeus</name>
    <dbReference type="NCBI Taxonomy" id="1285192"/>
    <lineage>
        <taxon>Bacteria</taxon>
        <taxon>Bacillati</taxon>
        <taxon>Actinomycetota</taxon>
        <taxon>Actinomycetes</taxon>
        <taxon>Micrococcales</taxon>
        <taxon>Intrasporangiaceae</taxon>
        <taxon>Janibacter</taxon>
    </lineage>
</organism>
<reference evidence="2 3" key="1">
    <citation type="submission" date="2020-07" db="EMBL/GenBank/DDBJ databases">
        <title>Sequencing the genomes of 1000 actinobacteria strains.</title>
        <authorList>
            <person name="Klenk H.-P."/>
        </authorList>
    </citation>
    <scope>NUCLEOTIDE SEQUENCE [LARGE SCALE GENOMIC DNA]</scope>
    <source>
        <strain evidence="2 3">DSM 26154</strain>
    </source>
</reference>
<evidence type="ECO:0000313" key="2">
    <source>
        <dbReference type="EMBL" id="NYF97990.1"/>
    </source>
</evidence>
<dbReference type="Gene3D" id="3.40.50.300">
    <property type="entry name" value="P-loop containing nucleotide triphosphate hydrolases"/>
    <property type="match status" value="1"/>
</dbReference>
<feature type="region of interest" description="Disordered" evidence="1">
    <location>
        <begin position="338"/>
        <end position="364"/>
    </location>
</feature>
<dbReference type="RefSeq" id="WP_185990851.1">
    <property type="nucleotide sequence ID" value="NZ_JACCAE010000001.1"/>
</dbReference>